<dbReference type="InterPro" id="IPR000719">
    <property type="entry name" value="Prot_kinase_dom"/>
</dbReference>
<keyword evidence="5 7" id="KW-1133">Transmembrane helix</keyword>
<dbReference type="InterPro" id="IPR003591">
    <property type="entry name" value="Leu-rich_rpt_typical-subtyp"/>
</dbReference>
<dbReference type="InterPro" id="IPR001611">
    <property type="entry name" value="Leu-rich_rpt"/>
</dbReference>
<dbReference type="Pfam" id="PF13855">
    <property type="entry name" value="LRR_8"/>
    <property type="match status" value="1"/>
</dbReference>
<feature type="signal peptide" evidence="8">
    <location>
        <begin position="1"/>
        <end position="23"/>
    </location>
</feature>
<protein>
    <submittedName>
        <fullName evidence="10">Inactive leucine-rich repeat receptor-like protein kinase</fullName>
    </submittedName>
</protein>
<dbReference type="PANTHER" id="PTHR48006">
    <property type="entry name" value="LEUCINE-RICH REPEAT-CONTAINING PROTEIN DDB_G0281931-RELATED"/>
    <property type="match status" value="1"/>
</dbReference>
<dbReference type="Gene3D" id="3.80.10.10">
    <property type="entry name" value="Ribonuclease Inhibitor"/>
    <property type="match status" value="2"/>
</dbReference>
<keyword evidence="2" id="KW-0433">Leucine-rich repeat</keyword>
<dbReference type="FunFam" id="3.80.10.10:FF:000380">
    <property type="entry name" value="Putative inactive leucine-rich repeat receptor-like protein kinase"/>
    <property type="match status" value="1"/>
</dbReference>
<evidence type="ECO:0000313" key="10">
    <source>
        <dbReference type="EMBL" id="KAK8923489.1"/>
    </source>
</evidence>
<dbReference type="FunFam" id="3.30.200.20:FF:000479">
    <property type="entry name" value="Putative inactive leucine-rich repeat receptor-like protein kinase"/>
    <property type="match status" value="1"/>
</dbReference>
<accession>A0AAP0B0Z6</accession>
<evidence type="ECO:0000256" key="6">
    <source>
        <dbReference type="ARBA" id="ARBA00023136"/>
    </source>
</evidence>
<dbReference type="PANTHER" id="PTHR48006:SF80">
    <property type="entry name" value="PROTEIN KINASE DOMAIN-CONTAINING PROTEIN"/>
    <property type="match status" value="1"/>
</dbReference>
<dbReference type="InterPro" id="IPR032675">
    <property type="entry name" value="LRR_dom_sf"/>
</dbReference>
<feature type="chain" id="PRO_5042891092" evidence="8">
    <location>
        <begin position="24"/>
        <end position="775"/>
    </location>
</feature>
<dbReference type="EMBL" id="JBBWWQ010000017">
    <property type="protein sequence ID" value="KAK8923489.1"/>
    <property type="molecule type" value="Genomic_DNA"/>
</dbReference>
<keyword evidence="11" id="KW-1185">Reference proteome</keyword>
<keyword evidence="10" id="KW-0675">Receptor</keyword>
<evidence type="ECO:0000256" key="1">
    <source>
        <dbReference type="ARBA" id="ARBA00004370"/>
    </source>
</evidence>
<comment type="caution">
    <text evidence="10">The sequence shown here is derived from an EMBL/GenBank/DDBJ whole genome shotgun (WGS) entry which is preliminary data.</text>
</comment>
<keyword evidence="10" id="KW-0808">Transferase</keyword>
<sequence length="775" mass="86303">MQRFLKTFVLVLVFFFRTRITEQYTTSQTQVLKQLRNQLEFPKQLEIWNNSEDLCYSSSSPLLTVTCEGSSVTELKIVGDKLVKPDKFNGYSVWGKTLSHAFSVDSFFATLSRLPSLKVVILVSLGIWGPLPDKIHRLLLLEVLDLSSNFLYGSIPPKISTMKMLQTLTLDGNFFNETVPDWFDLLSNLTNLSLQHNRLKGPLPLSVGRVHTLTGISLSYNSISGDLPDLSGLSSLEVLDMGDNKLDSELPHMPNGLVTMLLGKNKLTGEIPAQISKLSRLQHLDLSFNLLQGTPPVSLFEFPNISYVNLASNKFTGSLPVSLTCSSQLGFVDISANLLMGKLPSCLSSNSNKRVVKFEGNCLTVESSYQHEASYCKTNIKGKFSKIKNSGSLVAIICVVAFISMILLVFFLVYFRRMHRRAIVEQRLLTKSTPDNSSTGLSSELLANARFVSQAMKLGTHVLPTFRAFSLQDLQEATKNFEISSYIGEGTIGKLYKGRLENGTLVAIRCLVLSRKYSIRNLKLRIDLLSKLRHPHLVCLIGHCIDGAADDSSVDRVFLVYEYVPNGSFNAHLSERGMERVLKWQARLSALIGIAKAVNFLHTGVIPGFFNNQLKTRNILLDEHLIAKVSDYGLSIIIEEIHKNEARTEGQRIIQRKLKSLDELLLEDDVYSFGLILRDALLGLPRSAKGETFFQNEMAISVNSMEEQRRIIDPVVVGTSSHESLSIVISLTSKCLSLEASSRPSIEDVLWNLQYAAQVQATADRDHRSDAGSQA</sequence>
<dbReference type="InterPro" id="IPR001245">
    <property type="entry name" value="Ser-Thr/Tyr_kinase_cat_dom"/>
</dbReference>
<evidence type="ECO:0000313" key="11">
    <source>
        <dbReference type="Proteomes" id="UP001418222"/>
    </source>
</evidence>
<evidence type="ECO:0000259" key="9">
    <source>
        <dbReference type="PROSITE" id="PS50011"/>
    </source>
</evidence>
<dbReference type="Pfam" id="PF07714">
    <property type="entry name" value="PK_Tyr_Ser-Thr"/>
    <property type="match status" value="1"/>
</dbReference>
<dbReference type="GO" id="GO:0005524">
    <property type="term" value="F:ATP binding"/>
    <property type="evidence" value="ECO:0007669"/>
    <property type="project" value="InterPro"/>
</dbReference>
<keyword evidence="3 7" id="KW-0812">Transmembrane</keyword>
<organism evidence="10 11">
    <name type="scientific">Platanthera zijinensis</name>
    <dbReference type="NCBI Taxonomy" id="2320716"/>
    <lineage>
        <taxon>Eukaryota</taxon>
        <taxon>Viridiplantae</taxon>
        <taxon>Streptophyta</taxon>
        <taxon>Embryophyta</taxon>
        <taxon>Tracheophyta</taxon>
        <taxon>Spermatophyta</taxon>
        <taxon>Magnoliopsida</taxon>
        <taxon>Liliopsida</taxon>
        <taxon>Asparagales</taxon>
        <taxon>Orchidaceae</taxon>
        <taxon>Orchidoideae</taxon>
        <taxon>Orchideae</taxon>
        <taxon>Orchidinae</taxon>
        <taxon>Platanthera</taxon>
    </lineage>
</organism>
<evidence type="ECO:0000256" key="2">
    <source>
        <dbReference type="ARBA" id="ARBA00022614"/>
    </source>
</evidence>
<evidence type="ECO:0000256" key="8">
    <source>
        <dbReference type="SAM" id="SignalP"/>
    </source>
</evidence>
<evidence type="ECO:0000256" key="3">
    <source>
        <dbReference type="ARBA" id="ARBA00022692"/>
    </source>
</evidence>
<dbReference type="SUPFAM" id="SSF56112">
    <property type="entry name" value="Protein kinase-like (PK-like)"/>
    <property type="match status" value="1"/>
</dbReference>
<dbReference type="Gene3D" id="1.10.510.10">
    <property type="entry name" value="Transferase(Phosphotransferase) domain 1"/>
    <property type="match status" value="1"/>
</dbReference>
<dbReference type="GO" id="GO:0004672">
    <property type="term" value="F:protein kinase activity"/>
    <property type="evidence" value="ECO:0007669"/>
    <property type="project" value="InterPro"/>
</dbReference>
<comment type="subcellular location">
    <subcellularLocation>
        <location evidence="1">Membrane</location>
    </subcellularLocation>
</comment>
<dbReference type="InterPro" id="IPR051824">
    <property type="entry name" value="LRR_Rcpt-Like_S/T_Kinase"/>
</dbReference>
<name>A0AAP0B0Z6_9ASPA</name>
<gene>
    <name evidence="10" type="ORF">KSP39_PZI019325</name>
</gene>
<keyword evidence="10" id="KW-0418">Kinase</keyword>
<dbReference type="SMART" id="SM00369">
    <property type="entry name" value="LRR_TYP"/>
    <property type="match status" value="4"/>
</dbReference>
<dbReference type="Gene3D" id="3.30.200.20">
    <property type="entry name" value="Phosphorylase Kinase, domain 1"/>
    <property type="match status" value="1"/>
</dbReference>
<dbReference type="GO" id="GO:0016020">
    <property type="term" value="C:membrane"/>
    <property type="evidence" value="ECO:0007669"/>
    <property type="project" value="UniProtKB-SubCell"/>
</dbReference>
<reference evidence="10 11" key="1">
    <citation type="journal article" date="2022" name="Nat. Plants">
        <title>Genomes of leafy and leafless Platanthera orchids illuminate the evolution of mycoheterotrophy.</title>
        <authorList>
            <person name="Li M.H."/>
            <person name="Liu K.W."/>
            <person name="Li Z."/>
            <person name="Lu H.C."/>
            <person name="Ye Q.L."/>
            <person name="Zhang D."/>
            <person name="Wang J.Y."/>
            <person name="Li Y.F."/>
            <person name="Zhong Z.M."/>
            <person name="Liu X."/>
            <person name="Yu X."/>
            <person name="Liu D.K."/>
            <person name="Tu X.D."/>
            <person name="Liu B."/>
            <person name="Hao Y."/>
            <person name="Liao X.Y."/>
            <person name="Jiang Y.T."/>
            <person name="Sun W.H."/>
            <person name="Chen J."/>
            <person name="Chen Y.Q."/>
            <person name="Ai Y."/>
            <person name="Zhai J.W."/>
            <person name="Wu S.S."/>
            <person name="Zhou Z."/>
            <person name="Hsiao Y.Y."/>
            <person name="Wu W.L."/>
            <person name="Chen Y.Y."/>
            <person name="Lin Y.F."/>
            <person name="Hsu J.L."/>
            <person name="Li C.Y."/>
            <person name="Wang Z.W."/>
            <person name="Zhao X."/>
            <person name="Zhong W.Y."/>
            <person name="Ma X.K."/>
            <person name="Ma L."/>
            <person name="Huang J."/>
            <person name="Chen G.Z."/>
            <person name="Huang M.Z."/>
            <person name="Huang L."/>
            <person name="Peng D.H."/>
            <person name="Luo Y.B."/>
            <person name="Zou S.Q."/>
            <person name="Chen S.P."/>
            <person name="Lan S."/>
            <person name="Tsai W.C."/>
            <person name="Van de Peer Y."/>
            <person name="Liu Z.J."/>
        </authorList>
    </citation>
    <scope>NUCLEOTIDE SEQUENCE [LARGE SCALE GENOMIC DNA]</scope>
    <source>
        <strain evidence="10">Lor287</strain>
    </source>
</reference>
<proteinExistence type="predicted"/>
<evidence type="ECO:0000256" key="7">
    <source>
        <dbReference type="SAM" id="Phobius"/>
    </source>
</evidence>
<keyword evidence="8" id="KW-0732">Signal</keyword>
<dbReference type="AlphaFoldDB" id="A0AAP0B0Z6"/>
<dbReference type="Proteomes" id="UP001418222">
    <property type="component" value="Unassembled WGS sequence"/>
</dbReference>
<dbReference type="PROSITE" id="PS50011">
    <property type="entry name" value="PROTEIN_KINASE_DOM"/>
    <property type="match status" value="1"/>
</dbReference>
<feature type="domain" description="Protein kinase" evidence="9">
    <location>
        <begin position="481"/>
        <end position="756"/>
    </location>
</feature>
<evidence type="ECO:0000256" key="5">
    <source>
        <dbReference type="ARBA" id="ARBA00022989"/>
    </source>
</evidence>
<keyword evidence="4" id="KW-0677">Repeat</keyword>
<keyword evidence="6 7" id="KW-0472">Membrane</keyword>
<evidence type="ECO:0000256" key="4">
    <source>
        <dbReference type="ARBA" id="ARBA00022737"/>
    </source>
</evidence>
<feature type="transmembrane region" description="Helical" evidence="7">
    <location>
        <begin position="588"/>
        <end position="610"/>
    </location>
</feature>
<dbReference type="FunFam" id="1.10.510.10:FF:000657">
    <property type="entry name" value="Putative inactive leucine-rich repeat receptor-like protein kinase"/>
    <property type="match status" value="1"/>
</dbReference>
<dbReference type="FunFam" id="3.80.10.10:FF:000155">
    <property type="entry name" value="Putative inactive leucine-rich repeat receptor-like protein kinase"/>
    <property type="match status" value="1"/>
</dbReference>
<dbReference type="Pfam" id="PF00560">
    <property type="entry name" value="LRR_1"/>
    <property type="match status" value="1"/>
</dbReference>
<dbReference type="InterPro" id="IPR011009">
    <property type="entry name" value="Kinase-like_dom_sf"/>
</dbReference>
<feature type="transmembrane region" description="Helical" evidence="7">
    <location>
        <begin position="393"/>
        <end position="415"/>
    </location>
</feature>
<dbReference type="SUPFAM" id="SSF52058">
    <property type="entry name" value="L domain-like"/>
    <property type="match status" value="1"/>
</dbReference>